<reference evidence="1 2" key="1">
    <citation type="journal article" date="2021" name="Hortic Res">
        <title>High-quality reference genome and annotation aids understanding of berry development for evergreen blueberry (Vaccinium darrowii).</title>
        <authorList>
            <person name="Yu J."/>
            <person name="Hulse-Kemp A.M."/>
            <person name="Babiker E."/>
            <person name="Staton M."/>
        </authorList>
    </citation>
    <scope>NUCLEOTIDE SEQUENCE [LARGE SCALE GENOMIC DNA]</scope>
    <source>
        <strain evidence="2">cv. NJ 8807/NJ 8810</strain>
        <tissue evidence="1">Young leaf</tissue>
    </source>
</reference>
<organism evidence="1 2">
    <name type="scientific">Vaccinium darrowii</name>
    <dbReference type="NCBI Taxonomy" id="229202"/>
    <lineage>
        <taxon>Eukaryota</taxon>
        <taxon>Viridiplantae</taxon>
        <taxon>Streptophyta</taxon>
        <taxon>Embryophyta</taxon>
        <taxon>Tracheophyta</taxon>
        <taxon>Spermatophyta</taxon>
        <taxon>Magnoliopsida</taxon>
        <taxon>eudicotyledons</taxon>
        <taxon>Gunneridae</taxon>
        <taxon>Pentapetalae</taxon>
        <taxon>asterids</taxon>
        <taxon>Ericales</taxon>
        <taxon>Ericaceae</taxon>
        <taxon>Vaccinioideae</taxon>
        <taxon>Vaccinieae</taxon>
        <taxon>Vaccinium</taxon>
    </lineage>
</organism>
<evidence type="ECO:0000313" key="2">
    <source>
        <dbReference type="Proteomes" id="UP000828048"/>
    </source>
</evidence>
<accession>A0ACB7ZN00</accession>
<evidence type="ECO:0000313" key="1">
    <source>
        <dbReference type="EMBL" id="KAH7866859.1"/>
    </source>
</evidence>
<protein>
    <submittedName>
        <fullName evidence="1">Uncharacterized protein</fullName>
    </submittedName>
</protein>
<keyword evidence="2" id="KW-1185">Reference proteome</keyword>
<sequence length="408" mass="45478">MVKMEIISKVSIKPSSPTPNNLRTFRLSFLDQFVPPFFRIPLVLYYSHDESTSHVKQAEISSLLKRSLSNALSRYYPFAGRMKDKSSVDCNDQGVDYLEARVDTCLSEIIEQPKVEVINQFIPSTTEGVLLCIQLNYLSCGGIAIGMSMCHIVADGCAFSMFVKSWAVLARGDTNMVAPSFVMSSLFPPREEFVLQTSLKSSKPSGATRRFCFSSSKIAALRAEVAANTGVQPTRVQLVTALIWKWAMARKGRDRYLPSFVLCPVNVRGRMDPPLSEYTFGNAILIENISGNGDMDLGELVSKTREAVGKIDSKYLKELQGANVNDRPVKDYKKMMESFVNNEVDYFGITSWCRFPFYESDFGWGKPVWVSTASWGLSNMVVLIDSASGTGGIEAWITMDEIDTYGEI</sequence>
<comment type="caution">
    <text evidence="1">The sequence shown here is derived from an EMBL/GenBank/DDBJ whole genome shotgun (WGS) entry which is preliminary data.</text>
</comment>
<proteinExistence type="predicted"/>
<dbReference type="Proteomes" id="UP000828048">
    <property type="component" value="Chromosome 9"/>
</dbReference>
<name>A0ACB7ZN00_9ERIC</name>
<gene>
    <name evidence="1" type="ORF">Vadar_025898</name>
</gene>
<dbReference type="EMBL" id="CM037159">
    <property type="protein sequence ID" value="KAH7866859.1"/>
    <property type="molecule type" value="Genomic_DNA"/>
</dbReference>